<evidence type="ECO:0000256" key="2">
    <source>
        <dbReference type="ARBA" id="ARBA00014783"/>
    </source>
</evidence>
<gene>
    <name evidence="13" type="ORF">BN963_SGAL_00425</name>
</gene>
<dbReference type="GO" id="GO:0090563">
    <property type="term" value="F:protein-phosphocysteine-sugar phosphotransferase activity"/>
    <property type="evidence" value="ECO:0007669"/>
    <property type="project" value="TreeGrafter"/>
</dbReference>
<reference evidence="13 14" key="2">
    <citation type="submission" date="2014-05" db="EMBL/GenBank/DDBJ databases">
        <title>Genome sequence of Streptococcus gallolyticus.</title>
        <authorList>
            <person name="Del Campo R."/>
        </authorList>
    </citation>
    <scope>NUCLEOTIDE SEQUENCE [LARGE SCALE GENOMIC DNA]</scope>
    <source>
        <strain evidence="13 14">LMG17956</strain>
    </source>
</reference>
<dbReference type="InterPro" id="IPR002178">
    <property type="entry name" value="PTS_EIIA_type-2_dom"/>
</dbReference>
<accession>A0A060RJN4</accession>
<dbReference type="CDD" id="cd00211">
    <property type="entry name" value="PTS_IIA_fru"/>
    <property type="match status" value="1"/>
</dbReference>
<evidence type="ECO:0000256" key="5">
    <source>
        <dbReference type="ARBA" id="ARBA00022597"/>
    </source>
</evidence>
<keyword evidence="8" id="KW-0418">Kinase</keyword>
<organism evidence="13 14">
    <name type="scientific">Streptococcus gallolyticus</name>
    <dbReference type="NCBI Taxonomy" id="315405"/>
    <lineage>
        <taxon>Bacteria</taxon>
        <taxon>Bacillati</taxon>
        <taxon>Bacillota</taxon>
        <taxon>Bacilli</taxon>
        <taxon>Lactobacillales</taxon>
        <taxon>Streptococcaceae</taxon>
        <taxon>Streptococcus</taxon>
    </lineage>
</organism>
<dbReference type="Pfam" id="PF00359">
    <property type="entry name" value="PTS_EIIA_2"/>
    <property type="match status" value="1"/>
</dbReference>
<comment type="caution">
    <text evidence="13">The sequence shown here is derived from an EMBL/GenBank/DDBJ whole genome shotgun (WGS) entry which is preliminary data.</text>
</comment>
<dbReference type="PROSITE" id="PS51094">
    <property type="entry name" value="PTS_EIIA_TYPE_2"/>
    <property type="match status" value="1"/>
</dbReference>
<dbReference type="GO" id="GO:0005886">
    <property type="term" value="C:plasma membrane"/>
    <property type="evidence" value="ECO:0007669"/>
    <property type="project" value="TreeGrafter"/>
</dbReference>
<dbReference type="PROSITE" id="PS00372">
    <property type="entry name" value="PTS_EIIA_TYPE_2_HIS"/>
    <property type="match status" value="1"/>
</dbReference>
<keyword evidence="3" id="KW-0813">Transport</keyword>
<reference evidence="13 14" key="1">
    <citation type="submission" date="2014-02" db="EMBL/GenBank/DDBJ databases">
        <authorList>
            <person name="Manrique M."/>
        </authorList>
    </citation>
    <scope>NUCLEOTIDE SEQUENCE [LARGE SCALE GENOMIC DNA]</scope>
    <source>
        <strain evidence="13 14">LMG17956</strain>
    </source>
</reference>
<name>A0A060RJN4_9STRE</name>
<dbReference type="Proteomes" id="UP000027584">
    <property type="component" value="Unassembled WGS sequence"/>
</dbReference>
<dbReference type="InterPro" id="IPR016152">
    <property type="entry name" value="PTrfase/Anion_transptr"/>
</dbReference>
<dbReference type="EMBL" id="CCBC010000076">
    <property type="protein sequence ID" value="CDO17245.1"/>
    <property type="molecule type" value="Genomic_DNA"/>
</dbReference>
<keyword evidence="7" id="KW-0598">Phosphotransferase system</keyword>
<evidence type="ECO:0000313" key="14">
    <source>
        <dbReference type="Proteomes" id="UP000027584"/>
    </source>
</evidence>
<evidence type="ECO:0000256" key="7">
    <source>
        <dbReference type="ARBA" id="ARBA00022683"/>
    </source>
</evidence>
<proteinExistence type="predicted"/>
<dbReference type="GO" id="GO:0016301">
    <property type="term" value="F:kinase activity"/>
    <property type="evidence" value="ECO:0007669"/>
    <property type="project" value="UniProtKB-KW"/>
</dbReference>
<protein>
    <recommendedName>
        <fullName evidence="2">Mannitol-specific phosphotransferase enzyme IIA component</fullName>
    </recommendedName>
    <alternativeName>
        <fullName evidence="10">EIIA</fullName>
    </alternativeName>
    <alternativeName>
        <fullName evidence="11">EIII</fullName>
    </alternativeName>
    <alternativeName>
        <fullName evidence="9">PTS system mannitol-specific EIIA component</fullName>
    </alternativeName>
</protein>
<evidence type="ECO:0000256" key="4">
    <source>
        <dbReference type="ARBA" id="ARBA00022553"/>
    </source>
</evidence>
<evidence type="ECO:0000256" key="6">
    <source>
        <dbReference type="ARBA" id="ARBA00022679"/>
    </source>
</evidence>
<dbReference type="SUPFAM" id="SSF55804">
    <property type="entry name" value="Phoshotransferase/anion transport protein"/>
    <property type="match status" value="1"/>
</dbReference>
<evidence type="ECO:0000256" key="11">
    <source>
        <dbReference type="ARBA" id="ARBA00030962"/>
    </source>
</evidence>
<evidence type="ECO:0000256" key="9">
    <source>
        <dbReference type="ARBA" id="ARBA00029908"/>
    </source>
</evidence>
<dbReference type="PANTHER" id="PTHR30181">
    <property type="entry name" value="MANNITOL PERMEASE IIC COMPONENT"/>
    <property type="match status" value="1"/>
</dbReference>
<dbReference type="Gene3D" id="3.40.930.10">
    <property type="entry name" value="Mannitol-specific EII, Chain A"/>
    <property type="match status" value="1"/>
</dbReference>
<evidence type="ECO:0000259" key="12">
    <source>
        <dbReference type="PROSITE" id="PS51094"/>
    </source>
</evidence>
<feature type="domain" description="PTS EIIA type-2" evidence="12">
    <location>
        <begin position="1"/>
        <end position="144"/>
    </location>
</feature>
<evidence type="ECO:0000313" key="13">
    <source>
        <dbReference type="EMBL" id="CDO17245.1"/>
    </source>
</evidence>
<dbReference type="PANTHER" id="PTHR30181:SF2">
    <property type="entry name" value="PTS SYSTEM MANNITOL-SPECIFIC EIICBA COMPONENT"/>
    <property type="match status" value="1"/>
</dbReference>
<dbReference type="GO" id="GO:0009401">
    <property type="term" value="P:phosphoenolpyruvate-dependent sugar phosphotransferase system"/>
    <property type="evidence" value="ECO:0007669"/>
    <property type="project" value="UniProtKB-KW"/>
</dbReference>
<keyword evidence="6 13" id="KW-0808">Transferase</keyword>
<keyword evidence="5" id="KW-0762">Sugar transport</keyword>
<evidence type="ECO:0000256" key="3">
    <source>
        <dbReference type="ARBA" id="ARBA00022448"/>
    </source>
</evidence>
<comment type="function">
    <text evidence="1">The phosphoenolpyruvate-dependent sugar phosphotransferase system (sugar PTS), a major carbohydrate active transport system, catalyzes the phosphorylation of incoming sugar substrates concomitantly with their translocation across the cell membrane. The enzyme II CmtAB PTS system is involved in D-mannitol transport.</text>
</comment>
<keyword evidence="4" id="KW-0597">Phosphoprotein</keyword>
<evidence type="ECO:0000256" key="10">
    <source>
        <dbReference type="ARBA" id="ARBA00030956"/>
    </source>
</evidence>
<evidence type="ECO:0000256" key="8">
    <source>
        <dbReference type="ARBA" id="ARBA00022777"/>
    </source>
</evidence>
<dbReference type="InterPro" id="IPR050893">
    <property type="entry name" value="Sugar_PTS"/>
</dbReference>
<evidence type="ECO:0000256" key="1">
    <source>
        <dbReference type="ARBA" id="ARBA00002434"/>
    </source>
</evidence>
<sequence>MDFQKDLIKLNESFDTKEEAIRYYGRLLFQGGYVEEGYIEAMIQRDNDLSVYMGNFIAIPHGTDEAKEKVLKSGITVVQVPDGVNFGTEDNPQIATVLFGIAGIGNEHLEMIQKISIFCADVDNVVKLADAQSKDEIIRLLNNVE</sequence>
<dbReference type="AlphaFoldDB" id="A0A060RJN4"/>